<keyword evidence="1" id="KW-0614">Plasmid</keyword>
<proteinExistence type="predicted"/>
<dbReference type="InterPro" id="IPR007236">
    <property type="entry name" value="SlyX"/>
</dbReference>
<geneLocation type="plasmid" evidence="1 2">
    <name>unnamed1</name>
</geneLocation>
<name>A0A4V1E1G3_9RHOB</name>
<organism evidence="1 2">
    <name type="scientific">Pseudorhodobacter turbinis</name>
    <dbReference type="NCBI Taxonomy" id="2500533"/>
    <lineage>
        <taxon>Bacteria</taxon>
        <taxon>Pseudomonadati</taxon>
        <taxon>Pseudomonadota</taxon>
        <taxon>Alphaproteobacteria</taxon>
        <taxon>Rhodobacterales</taxon>
        <taxon>Paracoccaceae</taxon>
        <taxon>Pseudorhodobacter</taxon>
    </lineage>
</organism>
<keyword evidence="2" id="KW-1185">Reference proteome</keyword>
<reference evidence="1 2" key="1">
    <citation type="submission" date="2019-05" db="EMBL/GenBank/DDBJ databases">
        <title>Pseudorhodobacter turbinis sp. nov., isolated from the gut of the Korean turban shell.</title>
        <authorList>
            <person name="Jeong Y.-S."/>
            <person name="Kang W.-R."/>
            <person name="Bae J.-W."/>
        </authorList>
    </citation>
    <scope>NUCLEOTIDE SEQUENCE [LARGE SCALE GENOMIC DNA]</scope>
    <source>
        <strain evidence="1 2">S12M18</strain>
        <plasmid evidence="1 2">unnamed1</plasmid>
    </source>
</reference>
<evidence type="ECO:0000313" key="1">
    <source>
        <dbReference type="EMBL" id="QCO58034.1"/>
    </source>
</evidence>
<dbReference type="KEGG" id="pseb:EOK75_17060"/>
<dbReference type="Proteomes" id="UP000298631">
    <property type="component" value="Plasmid unnamed1"/>
</dbReference>
<accession>A0A4V1E1G3</accession>
<dbReference type="EMBL" id="CP039965">
    <property type="protein sequence ID" value="QCO58034.1"/>
    <property type="molecule type" value="Genomic_DNA"/>
</dbReference>
<gene>
    <name evidence="1" type="ORF">EOK75_17060</name>
</gene>
<protein>
    <submittedName>
        <fullName evidence="1">SlyX family protein</fullName>
    </submittedName>
</protein>
<sequence length="61" mass="7035">MDAMEERMAHLMRTVDDLSDIVAAQATEIDRLTRRMAMMTERMEAPDEGGAVFTDQRPPHW</sequence>
<dbReference type="Pfam" id="PF04102">
    <property type="entry name" value="SlyX"/>
    <property type="match status" value="1"/>
</dbReference>
<dbReference type="RefSeq" id="WP_137195843.1">
    <property type="nucleotide sequence ID" value="NZ_CP039965.1"/>
</dbReference>
<dbReference type="OrthoDB" id="285836at2"/>
<evidence type="ECO:0000313" key="2">
    <source>
        <dbReference type="Proteomes" id="UP000298631"/>
    </source>
</evidence>
<dbReference type="AlphaFoldDB" id="A0A4V1E1G3"/>